<evidence type="ECO:0000256" key="1">
    <source>
        <dbReference type="SAM" id="MobiDB-lite"/>
    </source>
</evidence>
<reference evidence="2 3" key="1">
    <citation type="submission" date="2017-12" db="EMBL/GenBank/DDBJ databases">
        <title>Comparative genomics of Botrytis spp.</title>
        <authorList>
            <person name="Valero-Jimenez C.A."/>
            <person name="Tapia P."/>
            <person name="Veloso J."/>
            <person name="Silva-Moreno E."/>
            <person name="Staats M."/>
            <person name="Valdes J.H."/>
            <person name="Van Kan J.A.L."/>
        </authorList>
    </citation>
    <scope>NUCLEOTIDE SEQUENCE [LARGE SCALE GENOMIC DNA]</scope>
    <source>
        <strain evidence="2 3">Bp0003</strain>
    </source>
</reference>
<dbReference type="EMBL" id="PQXI01000455">
    <property type="protein sequence ID" value="TGO16992.1"/>
    <property type="molecule type" value="Genomic_DNA"/>
</dbReference>
<keyword evidence="3" id="KW-1185">Reference proteome</keyword>
<accession>A0A4Z1F1Q9</accession>
<evidence type="ECO:0000313" key="2">
    <source>
        <dbReference type="EMBL" id="TGO16992.1"/>
    </source>
</evidence>
<protein>
    <submittedName>
        <fullName evidence="2">Uncharacterized protein</fullName>
    </submittedName>
</protein>
<comment type="caution">
    <text evidence="2">The sequence shown here is derived from an EMBL/GenBank/DDBJ whole genome shotgun (WGS) entry which is preliminary data.</text>
</comment>
<dbReference type="AlphaFoldDB" id="A0A4Z1F1Q9"/>
<name>A0A4Z1F1Q9_9HELO</name>
<gene>
    <name evidence="2" type="ORF">BPAE_0457g00020</name>
</gene>
<evidence type="ECO:0000313" key="3">
    <source>
        <dbReference type="Proteomes" id="UP000297910"/>
    </source>
</evidence>
<feature type="region of interest" description="Disordered" evidence="1">
    <location>
        <begin position="1"/>
        <end position="40"/>
    </location>
</feature>
<feature type="compositionally biased region" description="Basic and acidic residues" evidence="1">
    <location>
        <begin position="1"/>
        <end position="25"/>
    </location>
</feature>
<dbReference type="Proteomes" id="UP000297910">
    <property type="component" value="Unassembled WGS sequence"/>
</dbReference>
<proteinExistence type="predicted"/>
<organism evidence="2 3">
    <name type="scientific">Botrytis paeoniae</name>
    <dbReference type="NCBI Taxonomy" id="278948"/>
    <lineage>
        <taxon>Eukaryota</taxon>
        <taxon>Fungi</taxon>
        <taxon>Dikarya</taxon>
        <taxon>Ascomycota</taxon>
        <taxon>Pezizomycotina</taxon>
        <taxon>Leotiomycetes</taxon>
        <taxon>Helotiales</taxon>
        <taxon>Sclerotiniaceae</taxon>
        <taxon>Botrytis</taxon>
    </lineage>
</organism>
<sequence length="72" mass="7897">MPTDENLGRERETDVGGVGRPDDTKSACYDAGKGKSEGHAGHEEFLAATEVYLEERHVNYGGEEEEEHEDCG</sequence>